<dbReference type="EMBL" id="HBIJ01002649">
    <property type="protein sequence ID" value="CAE0361085.1"/>
    <property type="molecule type" value="Transcribed_RNA"/>
</dbReference>
<evidence type="ECO:0000256" key="4">
    <source>
        <dbReference type="ARBA" id="ARBA00022968"/>
    </source>
</evidence>
<dbReference type="GO" id="GO:0016020">
    <property type="term" value="C:membrane"/>
    <property type="evidence" value="ECO:0007669"/>
    <property type="project" value="UniProtKB-SubCell"/>
</dbReference>
<dbReference type="AlphaFoldDB" id="A0A7S3JPU4"/>
<gene>
    <name evidence="9" type="ORF">ALAG00032_LOCUS1817</name>
</gene>
<evidence type="ECO:0000256" key="7">
    <source>
        <dbReference type="SAM" id="MobiDB-lite"/>
    </source>
</evidence>
<comment type="subcellular location">
    <subcellularLocation>
        <location evidence="1">Membrane</location>
        <topology evidence="1">Single-pass type II membrane protein</topology>
    </subcellularLocation>
</comment>
<evidence type="ECO:0000313" key="9">
    <source>
        <dbReference type="EMBL" id="CAE0361085.1"/>
    </source>
</evidence>
<evidence type="ECO:0000256" key="5">
    <source>
        <dbReference type="ARBA" id="ARBA00022989"/>
    </source>
</evidence>
<feature type="region of interest" description="Disordered" evidence="7">
    <location>
        <begin position="1"/>
        <end position="24"/>
    </location>
</feature>
<dbReference type="Gene3D" id="3.90.550.50">
    <property type="match status" value="1"/>
</dbReference>
<evidence type="ECO:0000256" key="3">
    <source>
        <dbReference type="ARBA" id="ARBA00022692"/>
    </source>
</evidence>
<evidence type="ECO:0000256" key="2">
    <source>
        <dbReference type="ARBA" id="ARBA00006462"/>
    </source>
</evidence>
<name>A0A7S3JPU4_9STRA</name>
<evidence type="ECO:0000256" key="8">
    <source>
        <dbReference type="SAM" id="Phobius"/>
    </source>
</evidence>
<accession>A0A7S3JPU4</accession>
<dbReference type="PANTHER" id="PTHR23033">
    <property type="entry name" value="BETA1,3-GALACTOSYLTRANSFERASE"/>
    <property type="match status" value="1"/>
</dbReference>
<protein>
    <recommendedName>
        <fullName evidence="10">Hexosyltransferase</fullName>
    </recommendedName>
</protein>
<sequence length="459" mass="50845">MIGTTASSASMRRGRKPPVAVNRLTYEDEKSGSSSLSTPRRWLIQLVVIIGLILGLRLFILSGRAALVRQRAQQLRNSIDLHHLVMMKDNGASKSCNDAFVTIVLPSVVNPRGRDTRLKAIAATWGSDSRAVFVSHEDNVEVKEEDWIPLNGKSICDSITWPRRLIVPSSINPATMGVARYFWVLQALGNLTDTIKFAFFVNDHTAVISSNLKCFLRSLSSEIPLYLGHSLANRGGGKDIFNSGAAGYVLSKASIQLLLRLVHEQHPSCIAAKSNKWLQGNPGLVVARCLASSGVIPLDTREEHNSGGRHRFHAYGPVRTATAAVDDWYTRMHDSLLVNPPANVAPAPNCCAKRTISFHYVEAHEQCTIHTILQDAVPRFRATVPSNIDTIAWLRTNWPSPAKLGGYSLQFPQEPKPASQVEHLLFHHLQMAGPSDICDDHVSWRLLLHRHNNNNTQRL</sequence>
<keyword evidence="4" id="KW-0735">Signal-anchor</keyword>
<keyword evidence="6 8" id="KW-0472">Membrane</keyword>
<feature type="transmembrane region" description="Helical" evidence="8">
    <location>
        <begin position="42"/>
        <end position="61"/>
    </location>
</feature>
<feature type="compositionally biased region" description="Polar residues" evidence="7">
    <location>
        <begin position="1"/>
        <end position="10"/>
    </location>
</feature>
<proteinExistence type="inferred from homology"/>
<dbReference type="PANTHER" id="PTHR23033:SF14">
    <property type="entry name" value="GLYCOPROTEIN-N-ACETYLGALACTOSAMINE 3-BETA-GALACTOSYLTRANSFERASE 1-RELATED"/>
    <property type="match status" value="1"/>
</dbReference>
<comment type="similarity">
    <text evidence="2">Belongs to the glycosyltransferase 31 family. Beta3-Gal-T subfamily.</text>
</comment>
<evidence type="ECO:0000256" key="1">
    <source>
        <dbReference type="ARBA" id="ARBA00004606"/>
    </source>
</evidence>
<reference evidence="9" key="1">
    <citation type="submission" date="2021-01" db="EMBL/GenBank/DDBJ databases">
        <authorList>
            <person name="Corre E."/>
            <person name="Pelletier E."/>
            <person name="Niang G."/>
            <person name="Scheremetjew M."/>
            <person name="Finn R."/>
            <person name="Kale V."/>
            <person name="Holt S."/>
            <person name="Cochrane G."/>
            <person name="Meng A."/>
            <person name="Brown T."/>
            <person name="Cohen L."/>
        </authorList>
    </citation>
    <scope>NUCLEOTIDE SEQUENCE</scope>
    <source>
        <strain evidence="9">CCMP1510</strain>
    </source>
</reference>
<evidence type="ECO:0008006" key="10">
    <source>
        <dbReference type="Google" id="ProtNLM"/>
    </source>
</evidence>
<dbReference type="GO" id="GO:0016263">
    <property type="term" value="F:glycoprotein-N-acetylgalactosamine 3-beta-galactosyltransferase activity"/>
    <property type="evidence" value="ECO:0007669"/>
    <property type="project" value="TreeGrafter"/>
</dbReference>
<evidence type="ECO:0000256" key="6">
    <source>
        <dbReference type="ARBA" id="ARBA00023136"/>
    </source>
</evidence>
<organism evidence="9">
    <name type="scientific">Aureoumbra lagunensis</name>
    <dbReference type="NCBI Taxonomy" id="44058"/>
    <lineage>
        <taxon>Eukaryota</taxon>
        <taxon>Sar</taxon>
        <taxon>Stramenopiles</taxon>
        <taxon>Ochrophyta</taxon>
        <taxon>Pelagophyceae</taxon>
        <taxon>Pelagomonadales</taxon>
        <taxon>Aureoumbra</taxon>
    </lineage>
</organism>
<dbReference type="InterPro" id="IPR026050">
    <property type="entry name" value="C1GALT1/C1GALT1_chp1"/>
</dbReference>
<keyword evidence="5 8" id="KW-1133">Transmembrane helix</keyword>
<keyword evidence="3 8" id="KW-0812">Transmembrane</keyword>